<feature type="compositionally biased region" description="Low complexity" evidence="1">
    <location>
        <begin position="569"/>
        <end position="581"/>
    </location>
</feature>
<feature type="compositionally biased region" description="Basic residues" evidence="1">
    <location>
        <begin position="266"/>
        <end position="275"/>
    </location>
</feature>
<feature type="compositionally biased region" description="Basic and acidic residues" evidence="1">
    <location>
        <begin position="161"/>
        <end position="173"/>
    </location>
</feature>
<feature type="compositionally biased region" description="Acidic residues" evidence="1">
    <location>
        <begin position="358"/>
        <end position="370"/>
    </location>
</feature>
<feature type="compositionally biased region" description="Basic and acidic residues" evidence="1">
    <location>
        <begin position="443"/>
        <end position="452"/>
    </location>
</feature>
<dbReference type="EMBL" id="LKEB01000002">
    <property type="protein sequence ID" value="ROW17423.1"/>
    <property type="molecule type" value="Genomic_DNA"/>
</dbReference>
<reference evidence="2 3" key="1">
    <citation type="submission" date="2015-09" db="EMBL/GenBank/DDBJ databases">
        <title>Host preference determinants of Valsa canker pathogens revealed by comparative genomics.</title>
        <authorList>
            <person name="Yin Z."/>
            <person name="Huang L."/>
        </authorList>
    </citation>
    <scope>NUCLEOTIDE SEQUENCE [LARGE SCALE GENOMIC DNA]</scope>
    <source>
        <strain evidence="2 3">SXYLt</strain>
    </source>
</reference>
<feature type="compositionally biased region" description="Basic and acidic residues" evidence="1">
    <location>
        <begin position="814"/>
        <end position="829"/>
    </location>
</feature>
<dbReference type="Proteomes" id="UP000285146">
    <property type="component" value="Unassembled WGS sequence"/>
</dbReference>
<dbReference type="STRING" id="1230097.A0A423XLP1"/>
<organism evidence="2 3">
    <name type="scientific">Cytospora leucostoma</name>
    <dbReference type="NCBI Taxonomy" id="1230097"/>
    <lineage>
        <taxon>Eukaryota</taxon>
        <taxon>Fungi</taxon>
        <taxon>Dikarya</taxon>
        <taxon>Ascomycota</taxon>
        <taxon>Pezizomycotina</taxon>
        <taxon>Sordariomycetes</taxon>
        <taxon>Sordariomycetidae</taxon>
        <taxon>Diaporthales</taxon>
        <taxon>Cytosporaceae</taxon>
        <taxon>Cytospora</taxon>
    </lineage>
</organism>
<feature type="compositionally biased region" description="Gly residues" evidence="1">
    <location>
        <begin position="341"/>
        <end position="355"/>
    </location>
</feature>
<dbReference type="OrthoDB" id="5245570at2759"/>
<comment type="caution">
    <text evidence="2">The sequence shown here is derived from an EMBL/GenBank/DDBJ whole genome shotgun (WGS) entry which is preliminary data.</text>
</comment>
<feature type="region of interest" description="Disordered" evidence="1">
    <location>
        <begin position="71"/>
        <end position="173"/>
    </location>
</feature>
<accession>A0A423XLP1</accession>
<feature type="compositionally biased region" description="Low complexity" evidence="1">
    <location>
        <begin position="600"/>
        <end position="633"/>
    </location>
</feature>
<dbReference type="InParanoid" id="A0A423XLP1"/>
<feature type="compositionally biased region" description="Acidic residues" evidence="1">
    <location>
        <begin position="396"/>
        <end position="420"/>
    </location>
</feature>
<feature type="region of interest" description="Disordered" evidence="1">
    <location>
        <begin position="266"/>
        <end position="289"/>
    </location>
</feature>
<dbReference type="AlphaFoldDB" id="A0A423XLP1"/>
<feature type="compositionally biased region" description="Polar residues" evidence="1">
    <location>
        <begin position="551"/>
        <end position="564"/>
    </location>
</feature>
<feature type="region of interest" description="Disordered" evidence="1">
    <location>
        <begin position="201"/>
        <end position="226"/>
    </location>
</feature>
<feature type="region of interest" description="Disordered" evidence="1">
    <location>
        <begin position="814"/>
        <end position="835"/>
    </location>
</feature>
<feature type="region of interest" description="Disordered" evidence="1">
    <location>
        <begin position="336"/>
        <end position="638"/>
    </location>
</feature>
<protein>
    <submittedName>
        <fullName evidence="2">Uncharacterized protein</fullName>
    </submittedName>
</protein>
<feature type="compositionally biased region" description="Pro residues" evidence="1">
    <location>
        <begin position="582"/>
        <end position="599"/>
    </location>
</feature>
<gene>
    <name evidence="2" type="ORF">VPNG_00987</name>
</gene>
<proteinExistence type="predicted"/>
<evidence type="ECO:0000313" key="2">
    <source>
        <dbReference type="EMBL" id="ROW17423.1"/>
    </source>
</evidence>
<sequence length="835" mass="89021">MPSNAEPSVQYQYQMAAPSHIPAGPVTASNHSTVVSINAEPYQQAQQHLGVSPHIPAGPVTASNHITAVPSVAEQSPNSEERLPTPSPTRAGPVTAGNHSPVVPTGGHQVEQPTQEATPQVADLQTEPSGSQQATDTAEQQHTQEQGTLTQPAAATPSAPSKKESPQDDTAKRPEYRAIFTIPYDPAVFLPVLQPRAPIVPGPPVSSAFTAHDEDDDEDDDNDDNNISAVVKRRNFWGKVDESGGGNGTYMLAALRRTKKFQRMARKCTCKKSTSKKSTSNKSASEKSALETLRSVPDLLDFPPPRLAGFLPGDQAAHSEDIIEWITGLVRKMRATRPGNGPIGGAGGGAGGGGGGHDDDDDDDDDDGDNGDNQGDGPGEADYDDAYGFCPPDLAVDQDEEDDQVSGEAPESEAVAEEPAEAPVQDGIIVASPSSVPVAAARSDVRKRSRDEDSGDEADDEEPAKRHRGDGLSAPTEPEAPTTPAPSSSVQVAPDALSGLTSSMSGLKLKRTRDSDEEVGDVSKRRRTKKGDETHQRAAGAQQRPLAAISSRRNVGNSTTNPQVFNLGALSAALPSTSATPAPRPSSPSSSTPPPPAPSANPTTPTVTTPPAQAGSQAQAQPPSSTRSQAPRTQADGSQIAESLGQMTLNDSAAPIPGDRQVAPRTFRLSVPRRTQPWTFGQESAAPGPAPAHERVYTHEWVRVMLSSLPVDILDTSEQFRAWVAPWVNNQAFLEESDTWVQDRWPAADHDTGVPITYGGLRQLLREWSTEVVGRWIRERVRVTSAEGGWREAAQSIAWDLSARLGDYIERHPGKREDDAEYDENGREVKKSKRR</sequence>
<feature type="compositionally biased region" description="Acidic residues" evidence="1">
    <location>
        <begin position="213"/>
        <end position="224"/>
    </location>
</feature>
<name>A0A423XLP1_9PEZI</name>
<keyword evidence="3" id="KW-1185">Reference proteome</keyword>
<feature type="compositionally biased region" description="Low complexity" evidence="1">
    <location>
        <begin position="430"/>
        <end position="442"/>
    </location>
</feature>
<evidence type="ECO:0000313" key="3">
    <source>
        <dbReference type="Proteomes" id="UP000285146"/>
    </source>
</evidence>
<feature type="compositionally biased region" description="Acidic residues" evidence="1">
    <location>
        <begin position="453"/>
        <end position="462"/>
    </location>
</feature>
<feature type="compositionally biased region" description="Polar residues" evidence="1">
    <location>
        <begin position="126"/>
        <end position="151"/>
    </location>
</feature>
<evidence type="ECO:0000256" key="1">
    <source>
        <dbReference type="SAM" id="MobiDB-lite"/>
    </source>
</evidence>
<feature type="compositionally biased region" description="Low complexity" evidence="1">
    <location>
        <begin position="473"/>
        <end position="489"/>
    </location>
</feature>